<dbReference type="EMBL" id="CAJVPU010046464">
    <property type="protein sequence ID" value="CAG8751652.1"/>
    <property type="molecule type" value="Genomic_DNA"/>
</dbReference>
<comment type="caution">
    <text evidence="1">The sequence shown here is derived from an EMBL/GenBank/DDBJ whole genome shotgun (WGS) entry which is preliminary data.</text>
</comment>
<evidence type="ECO:0000313" key="2">
    <source>
        <dbReference type="Proteomes" id="UP000789702"/>
    </source>
</evidence>
<protein>
    <submittedName>
        <fullName evidence="1">13365_t:CDS:1</fullName>
    </submittedName>
</protein>
<accession>A0ACA9QGD5</accession>
<dbReference type="Proteomes" id="UP000789702">
    <property type="component" value="Unassembled WGS sequence"/>
</dbReference>
<proteinExistence type="predicted"/>
<gene>
    <name evidence="1" type="ORF">DHETER_LOCUS14676</name>
</gene>
<evidence type="ECO:0000313" key="1">
    <source>
        <dbReference type="EMBL" id="CAG8751652.1"/>
    </source>
</evidence>
<name>A0ACA9QGD5_9GLOM</name>
<sequence>AREYDNQAQQSYIAAPILSDEEANKQELVIMDLDYQLGDRENQFENKDDEILLSSKWDTDFSLGGREKYSANDEMAKWSLESLFLPSLEMPLYFDLELTSNR</sequence>
<feature type="non-terminal residue" evidence="1">
    <location>
        <position position="1"/>
    </location>
</feature>
<organism evidence="1 2">
    <name type="scientific">Dentiscutata heterogama</name>
    <dbReference type="NCBI Taxonomy" id="1316150"/>
    <lineage>
        <taxon>Eukaryota</taxon>
        <taxon>Fungi</taxon>
        <taxon>Fungi incertae sedis</taxon>
        <taxon>Mucoromycota</taxon>
        <taxon>Glomeromycotina</taxon>
        <taxon>Glomeromycetes</taxon>
        <taxon>Diversisporales</taxon>
        <taxon>Gigasporaceae</taxon>
        <taxon>Dentiscutata</taxon>
    </lineage>
</organism>
<keyword evidence="2" id="KW-1185">Reference proteome</keyword>
<reference evidence="1" key="1">
    <citation type="submission" date="2021-06" db="EMBL/GenBank/DDBJ databases">
        <authorList>
            <person name="Kallberg Y."/>
            <person name="Tangrot J."/>
            <person name="Rosling A."/>
        </authorList>
    </citation>
    <scope>NUCLEOTIDE SEQUENCE</scope>
    <source>
        <strain evidence="1">IL203A</strain>
    </source>
</reference>